<evidence type="ECO:0000259" key="1">
    <source>
        <dbReference type="Pfam" id="PF01610"/>
    </source>
</evidence>
<dbReference type="AlphaFoldDB" id="A0AAX3EDX9"/>
<organism evidence="2 3">
    <name type="scientific">Paenarthrobacter ureafaciens</name>
    <dbReference type="NCBI Taxonomy" id="37931"/>
    <lineage>
        <taxon>Bacteria</taxon>
        <taxon>Bacillati</taxon>
        <taxon>Actinomycetota</taxon>
        <taxon>Actinomycetes</taxon>
        <taxon>Micrococcales</taxon>
        <taxon>Micrococcaceae</taxon>
        <taxon>Paenarthrobacter</taxon>
    </lineage>
</organism>
<gene>
    <name evidence="2" type="ORF">NL394_12185</name>
</gene>
<dbReference type="Proteomes" id="UP001163293">
    <property type="component" value="Chromosome"/>
</dbReference>
<dbReference type="EMBL" id="CP101185">
    <property type="protein sequence ID" value="UYV95848.1"/>
    <property type="molecule type" value="Genomic_DNA"/>
</dbReference>
<proteinExistence type="predicted"/>
<name>A0AAX3EDX9_PAEUR</name>
<evidence type="ECO:0000313" key="3">
    <source>
        <dbReference type="Proteomes" id="UP001163293"/>
    </source>
</evidence>
<protein>
    <submittedName>
        <fullName evidence="2">Transposase</fullName>
    </submittedName>
</protein>
<dbReference type="RefSeq" id="WP_170828543.1">
    <property type="nucleotide sequence ID" value="NZ_CP043010.1"/>
</dbReference>
<accession>A0AAX3EDX9</accession>
<dbReference type="InterPro" id="IPR002560">
    <property type="entry name" value="Transposase_DDE"/>
</dbReference>
<dbReference type="Pfam" id="PF01610">
    <property type="entry name" value="DDE_Tnp_ISL3"/>
    <property type="match status" value="1"/>
</dbReference>
<feature type="domain" description="Transposase IS204/IS1001/IS1096/IS1165 DDE" evidence="1">
    <location>
        <begin position="14"/>
        <end position="73"/>
    </location>
</feature>
<keyword evidence="3" id="KW-1185">Reference proteome</keyword>
<reference evidence="2" key="1">
    <citation type="submission" date="2022-07" db="EMBL/GenBank/DDBJ databases">
        <authorList>
            <person name="Wu T."/>
        </authorList>
    </citation>
    <scope>NUCLEOTIDE SEQUENCE</scope>
    <source>
        <strain evidence="2">SD-1</strain>
    </source>
</reference>
<evidence type="ECO:0000313" key="2">
    <source>
        <dbReference type="EMBL" id="UYV95848.1"/>
    </source>
</evidence>
<sequence length="116" mass="12827">MQKVNEQLRRGLPEGLEELGRLGGTLWPGRAQVPAFYKRGGASNGPVEAINGRHEHLRGIAPGFGHFTRYVTRSLLEAPGGNATTLWDSRHALFCGRRDQEIQVNPDSGLWHAMEV</sequence>